<protein>
    <submittedName>
        <fullName evidence="4">Inositol 5-phosphatase</fullName>
    </submittedName>
</protein>
<proteinExistence type="predicted"/>
<keyword evidence="2" id="KW-0472">Membrane</keyword>
<evidence type="ECO:0000313" key="4">
    <source>
        <dbReference type="EMBL" id="KOO33632.1"/>
    </source>
</evidence>
<feature type="domain" description="Inositol polyphosphate-related phosphatase" evidence="3">
    <location>
        <begin position="115"/>
        <end position="470"/>
    </location>
</feature>
<organism evidence="4 5">
    <name type="scientific">Chrysochromulina tobinii</name>
    <dbReference type="NCBI Taxonomy" id="1460289"/>
    <lineage>
        <taxon>Eukaryota</taxon>
        <taxon>Haptista</taxon>
        <taxon>Haptophyta</taxon>
        <taxon>Prymnesiophyceae</taxon>
        <taxon>Prymnesiales</taxon>
        <taxon>Chrysochromulinaceae</taxon>
        <taxon>Chrysochromulina</taxon>
    </lineage>
</organism>
<feature type="transmembrane region" description="Helical" evidence="2">
    <location>
        <begin position="82"/>
        <end position="107"/>
    </location>
</feature>
<dbReference type="PANTHER" id="PTHR11200">
    <property type="entry name" value="INOSITOL 5-PHOSPHATASE"/>
    <property type="match status" value="1"/>
</dbReference>
<evidence type="ECO:0000259" key="3">
    <source>
        <dbReference type="SMART" id="SM00128"/>
    </source>
</evidence>
<dbReference type="EMBL" id="JWZX01001469">
    <property type="protein sequence ID" value="KOO33632.1"/>
    <property type="molecule type" value="Genomic_DNA"/>
</dbReference>
<dbReference type="AlphaFoldDB" id="A0A0M0K4V5"/>
<gene>
    <name evidence="4" type="ORF">Ctob_010686</name>
</gene>
<accession>A0A0M0K4V5</accession>
<feature type="transmembrane region" description="Helical" evidence="2">
    <location>
        <begin position="52"/>
        <end position="75"/>
    </location>
</feature>
<evidence type="ECO:0000256" key="1">
    <source>
        <dbReference type="SAM" id="MobiDB-lite"/>
    </source>
</evidence>
<evidence type="ECO:0000313" key="5">
    <source>
        <dbReference type="Proteomes" id="UP000037460"/>
    </source>
</evidence>
<comment type="caution">
    <text evidence="4">The sequence shown here is derived from an EMBL/GenBank/DDBJ whole genome shotgun (WGS) entry which is preliminary data.</text>
</comment>
<dbReference type="OrthoDB" id="405996at2759"/>
<feature type="transmembrane region" description="Helical" evidence="2">
    <location>
        <begin position="21"/>
        <end position="40"/>
    </location>
</feature>
<dbReference type="Proteomes" id="UP000037460">
    <property type="component" value="Unassembled WGS sequence"/>
</dbReference>
<dbReference type="Gene3D" id="3.60.10.10">
    <property type="entry name" value="Endonuclease/exonuclease/phosphatase"/>
    <property type="match status" value="1"/>
</dbReference>
<sequence>MESHAAQKLERQLAKVERTRATLLWACLVQLVVGPPYAVWVLYVDGPDQQSQLAACVAAAAVIWTLAGVLGLYAVSLRRVQALVVFTSLEVFSAMLLSGAMAALLLLNHLQCWEQRGVIMAVYRARAPWLRCSNLTGILGATIFMVIYLGGTAAVALSLRLRIQKTGKRNLNWNQTSATGWKDRNVRRGGSHALRAITNGKDNPGDEDGRLKYLATHDGRYIQRSLLLRFATVEEGEAVRLLLNLRKGYFKHGSAILGTKIYLSQDIANHLRLGATALELGVQFHTIWCGDLNYRVDRDRAEVMRLIQKDQWHLLHEHDQLKQEMGAHRVLFGFSEAPLLFPPTYKYVRHTAAPMLRRTLQQQRAFVTFVSKRVSAVVGGASPAAPSRSTPEKPERRDECQPATPSANGKERTGGAQHGAAEIPSSSDRIGADGGSGLEKPPAECDDAFFYGSDHAPVHTSFEIEVPVLPTALLLHHCTIYLTNLELYRYRPIAQSDAAYVQQNLTARSAQGKGVPAACGEQ</sequence>
<dbReference type="SUPFAM" id="SSF56219">
    <property type="entry name" value="DNase I-like"/>
    <property type="match status" value="1"/>
</dbReference>
<feature type="region of interest" description="Disordered" evidence="1">
    <location>
        <begin position="380"/>
        <end position="438"/>
    </location>
</feature>
<keyword evidence="5" id="KW-1185">Reference proteome</keyword>
<evidence type="ECO:0000256" key="2">
    <source>
        <dbReference type="SAM" id="Phobius"/>
    </source>
</evidence>
<reference evidence="5" key="1">
    <citation type="journal article" date="2015" name="PLoS Genet.">
        <title>Genome Sequence and Transcriptome Analyses of Chrysochromulina tobin: Metabolic Tools for Enhanced Algal Fitness in the Prominent Order Prymnesiales (Haptophyceae).</title>
        <authorList>
            <person name="Hovde B.T."/>
            <person name="Deodato C.R."/>
            <person name="Hunsperger H.M."/>
            <person name="Ryken S.A."/>
            <person name="Yost W."/>
            <person name="Jha R.K."/>
            <person name="Patterson J."/>
            <person name="Monnat R.J. Jr."/>
            <person name="Barlow S.B."/>
            <person name="Starkenburg S.R."/>
            <person name="Cattolico R.A."/>
        </authorList>
    </citation>
    <scope>NUCLEOTIDE SEQUENCE</scope>
    <source>
        <strain evidence="5">CCMP291</strain>
    </source>
</reference>
<feature type="transmembrane region" description="Helical" evidence="2">
    <location>
        <begin position="138"/>
        <end position="159"/>
    </location>
</feature>
<dbReference type="SMART" id="SM00128">
    <property type="entry name" value="IPPc"/>
    <property type="match status" value="1"/>
</dbReference>
<dbReference type="GO" id="GO:0046856">
    <property type="term" value="P:phosphatidylinositol dephosphorylation"/>
    <property type="evidence" value="ECO:0007669"/>
    <property type="project" value="InterPro"/>
</dbReference>
<name>A0A0M0K4V5_9EUKA</name>
<dbReference type="Pfam" id="PF22669">
    <property type="entry name" value="Exo_endo_phos2"/>
    <property type="match status" value="1"/>
</dbReference>
<dbReference type="InterPro" id="IPR036691">
    <property type="entry name" value="Endo/exonu/phosph_ase_sf"/>
</dbReference>
<feature type="compositionally biased region" description="Basic and acidic residues" evidence="1">
    <location>
        <begin position="390"/>
        <end position="400"/>
    </location>
</feature>
<dbReference type="GO" id="GO:0004439">
    <property type="term" value="F:phosphatidylinositol-4,5-bisphosphate 5-phosphatase activity"/>
    <property type="evidence" value="ECO:0007669"/>
    <property type="project" value="TreeGrafter"/>
</dbReference>
<keyword evidence="2" id="KW-1133">Transmembrane helix</keyword>
<keyword evidence="2" id="KW-0812">Transmembrane</keyword>
<dbReference type="InterPro" id="IPR046985">
    <property type="entry name" value="IP5"/>
</dbReference>
<dbReference type="InterPro" id="IPR000300">
    <property type="entry name" value="IPPc"/>
</dbReference>